<name>A0A1I0YLN3_SELRU</name>
<organism evidence="1 2">
    <name type="scientific">Selenomonas ruminantium</name>
    <dbReference type="NCBI Taxonomy" id="971"/>
    <lineage>
        <taxon>Bacteria</taxon>
        <taxon>Bacillati</taxon>
        <taxon>Bacillota</taxon>
        <taxon>Negativicutes</taxon>
        <taxon>Selenomonadales</taxon>
        <taxon>Selenomonadaceae</taxon>
        <taxon>Selenomonas</taxon>
    </lineage>
</organism>
<gene>
    <name evidence="1" type="ORF">SAMN05216587_11512</name>
</gene>
<evidence type="ECO:0000313" key="2">
    <source>
        <dbReference type="Proteomes" id="UP000183843"/>
    </source>
</evidence>
<dbReference type="AlphaFoldDB" id="A0A1I0YLN3"/>
<dbReference type="EMBL" id="FOJX01000015">
    <property type="protein sequence ID" value="SFB13706.1"/>
    <property type="molecule type" value="Genomic_DNA"/>
</dbReference>
<dbReference type="Proteomes" id="UP000183843">
    <property type="component" value="Unassembled WGS sequence"/>
</dbReference>
<protein>
    <submittedName>
        <fullName evidence="1">Uncharacterized protein</fullName>
    </submittedName>
</protein>
<dbReference type="RefSeq" id="WP_074817264.1">
    <property type="nucleotide sequence ID" value="NZ_FOJX01000015.1"/>
</dbReference>
<proteinExistence type="predicted"/>
<accession>A0A1I0YLN3</accession>
<reference evidence="1 2" key="1">
    <citation type="submission" date="2016-10" db="EMBL/GenBank/DDBJ databases">
        <authorList>
            <person name="de Groot N.N."/>
        </authorList>
    </citation>
    <scope>NUCLEOTIDE SEQUENCE [LARGE SCALE GENOMIC DNA]</scope>
    <source>
        <strain evidence="1 2">L14</strain>
    </source>
</reference>
<evidence type="ECO:0000313" key="1">
    <source>
        <dbReference type="EMBL" id="SFB13706.1"/>
    </source>
</evidence>
<sequence length="73" mass="8385">MKKMYGEIKVRKNFFPNDARELVAKDKIGFLLVQSKISEKTKAILDKGGIVVYENISIEVVSDIREKIKSKKK</sequence>